<protein>
    <submittedName>
        <fullName evidence="1">Uncharacterized protein</fullName>
    </submittedName>
</protein>
<dbReference type="GeneID" id="80917816"/>
<dbReference type="Proteomes" id="UP001161438">
    <property type="component" value="Chromosome 5"/>
</dbReference>
<reference evidence="1" key="1">
    <citation type="submission" date="2022-10" db="EMBL/GenBank/DDBJ databases">
        <authorList>
            <person name="Byrne P K."/>
        </authorList>
    </citation>
    <scope>NUCLEOTIDE SEQUENCE</scope>
    <source>
        <strain evidence="1">IFO1815</strain>
    </source>
</reference>
<name>A0AA35IX71_SACMI</name>
<gene>
    <name evidence="1" type="primary">SMKI05G2160</name>
    <name evidence="1" type="ORF">SMKI_05G2160</name>
</gene>
<accession>A0AA35IX71</accession>
<dbReference type="EMBL" id="OX365761">
    <property type="protein sequence ID" value="CAI4038605.1"/>
    <property type="molecule type" value="Genomic_DNA"/>
</dbReference>
<evidence type="ECO:0000313" key="1">
    <source>
        <dbReference type="EMBL" id="CAI4038605.1"/>
    </source>
</evidence>
<organism evidence="1 2">
    <name type="scientific">Saccharomyces mikatae IFO 1815</name>
    <dbReference type="NCBI Taxonomy" id="226126"/>
    <lineage>
        <taxon>Eukaryota</taxon>
        <taxon>Fungi</taxon>
        <taxon>Dikarya</taxon>
        <taxon>Ascomycota</taxon>
        <taxon>Saccharomycotina</taxon>
        <taxon>Saccharomycetes</taxon>
        <taxon>Saccharomycetales</taxon>
        <taxon>Saccharomycetaceae</taxon>
        <taxon>Saccharomyces</taxon>
    </lineage>
</organism>
<evidence type="ECO:0000313" key="2">
    <source>
        <dbReference type="Proteomes" id="UP001161438"/>
    </source>
</evidence>
<sequence>MLNLARLSSAAFQSADRILNYNNAFYITQQGALANFLTDYGLARLDIELIREKSVDGYLLLYQAADPDIIGVNSLTAQKLLICTDRVLPEAYVSFYAHGEYAVRGGW</sequence>
<keyword evidence="2" id="KW-1185">Reference proteome</keyword>
<dbReference type="RefSeq" id="XP_056081720.1">
    <property type="nucleotide sequence ID" value="XM_056221983.1"/>
</dbReference>
<proteinExistence type="predicted"/>
<dbReference type="AlphaFoldDB" id="A0AA35IX71"/>